<dbReference type="Gene3D" id="3.30.559.10">
    <property type="entry name" value="Chloramphenicol acetyltransferase-like domain"/>
    <property type="match status" value="2"/>
</dbReference>
<dbReference type="RefSeq" id="XP_048327284.1">
    <property type="nucleotide sequence ID" value="XM_048471327.2"/>
</dbReference>
<name>A0ABM3IFE6_ZIZJJ</name>
<protein>
    <submittedName>
        <fullName evidence="4">Phenolic glucoside malonyltransferase 1-like</fullName>
    </submittedName>
</protein>
<dbReference type="Proteomes" id="UP001652623">
    <property type="component" value="Chromosome 4"/>
</dbReference>
<evidence type="ECO:0000256" key="2">
    <source>
        <dbReference type="ARBA" id="ARBA00023315"/>
    </source>
</evidence>
<keyword evidence="2" id="KW-0012">Acyltransferase</keyword>
<dbReference type="GeneID" id="107416900"/>
<dbReference type="Pfam" id="PF02458">
    <property type="entry name" value="Transferase"/>
    <property type="match status" value="1"/>
</dbReference>
<dbReference type="InterPro" id="IPR023213">
    <property type="entry name" value="CAT-like_dom_sf"/>
</dbReference>
<accession>A0ABM3IFE6</accession>
<evidence type="ECO:0000313" key="4">
    <source>
        <dbReference type="RefSeq" id="XP_048327284.1"/>
    </source>
</evidence>
<dbReference type="SUPFAM" id="SSF52777">
    <property type="entry name" value="CoA-dependent acyltransferases"/>
    <property type="match status" value="1"/>
</dbReference>
<sequence>MTRRSSLKIVEQTIVAPPPDSPTDPAIPKSLPLTFFDLVFLRSPPTLGFYFYEASIASTTFCDSILPKLKLSLSLTLTLFSPLAGNLIWPENSDTPLINYVEGDGVSFTVALSDSDSDFHRLSGMDFVEARENRSLVPQLTASAGKAAAMALQVTLFPNQGFCIGLAMNHAVADGKIFTTFMKSWAQRFKLGDDQTSLSLSDEKPLYERSIIKDPKGLASIYARHWLDFGGTNNKSLVMNPEPQVPSDTVRGIFELSRAKIEKLREFVKLEVAKKNEEPFYVSTFSLAAAYSCTCLAKTEGISSKSELVLMSFPVDCRSRMEPPIPSYFGNCVTGKTAFANAKEIMGNGGFLVALKTIGEAIKSLDCDGITYGAENRLSGKHNFPPFKLYTFAGSLRFDVYSTDFGWGRPRKVDFPSLATTGAISLQDTRNGDGGVQIGLLLDKHLVETFASIFAKGLEE</sequence>
<keyword evidence="1" id="KW-0808">Transferase</keyword>
<reference evidence="4" key="1">
    <citation type="submission" date="2025-08" db="UniProtKB">
        <authorList>
            <consortium name="RefSeq"/>
        </authorList>
    </citation>
    <scope>IDENTIFICATION</scope>
    <source>
        <tissue evidence="4">Seedling</tissue>
    </source>
</reference>
<evidence type="ECO:0000256" key="1">
    <source>
        <dbReference type="ARBA" id="ARBA00022679"/>
    </source>
</evidence>
<proteinExistence type="predicted"/>
<dbReference type="InterPro" id="IPR051504">
    <property type="entry name" value="Plant_metabolite_acyltrans"/>
</dbReference>
<organism evidence="3 4">
    <name type="scientific">Ziziphus jujuba</name>
    <name type="common">Chinese jujube</name>
    <name type="synonym">Ziziphus sativa</name>
    <dbReference type="NCBI Taxonomy" id="326968"/>
    <lineage>
        <taxon>Eukaryota</taxon>
        <taxon>Viridiplantae</taxon>
        <taxon>Streptophyta</taxon>
        <taxon>Embryophyta</taxon>
        <taxon>Tracheophyta</taxon>
        <taxon>Spermatophyta</taxon>
        <taxon>Magnoliopsida</taxon>
        <taxon>eudicotyledons</taxon>
        <taxon>Gunneridae</taxon>
        <taxon>Pentapetalae</taxon>
        <taxon>rosids</taxon>
        <taxon>fabids</taxon>
        <taxon>Rosales</taxon>
        <taxon>Rhamnaceae</taxon>
        <taxon>Paliureae</taxon>
        <taxon>Ziziphus</taxon>
    </lineage>
</organism>
<gene>
    <name evidence="4" type="primary">LOC107416900</name>
</gene>
<dbReference type="PANTHER" id="PTHR31625">
    <property type="match status" value="1"/>
</dbReference>
<evidence type="ECO:0000313" key="3">
    <source>
        <dbReference type="Proteomes" id="UP001652623"/>
    </source>
</evidence>
<keyword evidence="3" id="KW-1185">Reference proteome</keyword>